<name>A0A813RFV5_9BILA</name>
<evidence type="ECO:0000313" key="8">
    <source>
        <dbReference type="Proteomes" id="UP000663882"/>
    </source>
</evidence>
<feature type="domain" description="FLYWCH-type" evidence="4">
    <location>
        <begin position="169"/>
        <end position="225"/>
    </location>
</feature>
<dbReference type="AlphaFoldDB" id="A0A813RFV5"/>
<dbReference type="InterPro" id="IPR018289">
    <property type="entry name" value="MULE_transposase_dom"/>
</dbReference>
<evidence type="ECO:0000313" key="6">
    <source>
        <dbReference type="EMBL" id="CAF0781479.1"/>
    </source>
</evidence>
<dbReference type="Proteomes" id="UP000663882">
    <property type="component" value="Unassembled WGS sequence"/>
</dbReference>
<dbReference type="OrthoDB" id="8174972at2759"/>
<proteinExistence type="predicted"/>
<keyword evidence="2" id="KW-0863">Zinc-finger</keyword>
<evidence type="ECO:0000256" key="2">
    <source>
        <dbReference type="ARBA" id="ARBA00022771"/>
    </source>
</evidence>
<evidence type="ECO:0000256" key="1">
    <source>
        <dbReference type="ARBA" id="ARBA00022723"/>
    </source>
</evidence>
<dbReference type="Pfam" id="PF10551">
    <property type="entry name" value="MULE"/>
    <property type="match status" value="1"/>
</dbReference>
<feature type="domain" description="MULE transposase" evidence="5">
    <location>
        <begin position="347"/>
        <end position="444"/>
    </location>
</feature>
<dbReference type="Gene3D" id="2.20.25.240">
    <property type="match status" value="1"/>
</dbReference>
<comment type="caution">
    <text evidence="6">The sequence shown here is derived from an EMBL/GenBank/DDBJ whole genome shotgun (WGS) entry which is preliminary data.</text>
</comment>
<organism evidence="6 8">
    <name type="scientific">Rotaria sordida</name>
    <dbReference type="NCBI Taxonomy" id="392033"/>
    <lineage>
        <taxon>Eukaryota</taxon>
        <taxon>Metazoa</taxon>
        <taxon>Spiralia</taxon>
        <taxon>Gnathifera</taxon>
        <taxon>Rotifera</taxon>
        <taxon>Eurotatoria</taxon>
        <taxon>Bdelloidea</taxon>
        <taxon>Philodinida</taxon>
        <taxon>Philodinidae</taxon>
        <taxon>Rotaria</taxon>
    </lineage>
</organism>
<evidence type="ECO:0000313" key="7">
    <source>
        <dbReference type="EMBL" id="CAF4050432.1"/>
    </source>
</evidence>
<evidence type="ECO:0000256" key="3">
    <source>
        <dbReference type="ARBA" id="ARBA00022833"/>
    </source>
</evidence>
<dbReference type="InterPro" id="IPR007588">
    <property type="entry name" value="Znf_FLYWCH"/>
</dbReference>
<dbReference type="Proteomes" id="UP000663823">
    <property type="component" value="Unassembled WGS sequence"/>
</dbReference>
<evidence type="ECO:0000259" key="4">
    <source>
        <dbReference type="Pfam" id="PF04500"/>
    </source>
</evidence>
<keyword evidence="3" id="KW-0862">Zinc</keyword>
<accession>A0A813RFV5</accession>
<evidence type="ECO:0008006" key="9">
    <source>
        <dbReference type="Google" id="ProtNLM"/>
    </source>
</evidence>
<reference evidence="6" key="1">
    <citation type="submission" date="2021-02" db="EMBL/GenBank/DDBJ databases">
        <authorList>
            <person name="Nowell W R."/>
        </authorList>
    </citation>
    <scope>NUCLEOTIDE SEQUENCE</scope>
</reference>
<dbReference type="Pfam" id="PF04500">
    <property type="entry name" value="FLYWCH"/>
    <property type="match status" value="1"/>
</dbReference>
<sequence length="619" mass="70839">MNGITGSSTYTNTRNNVTMNGVDVNTLASAIVMAMKMNQGNQFQPHESNAKDIASIAMMALNSKTKTTTNTLATISHVPVRATSTMIITNDSINSDSIISPPLSPILQQSSVQRETKHTKNDYVSIVPLQASGNQLKLFTSPKRPNNNNEKPVNALVTSSIPTLEWSFTSKGKDLLIVNNHTFKCNKTTKKKLYWRCDEVENCNIWVQTTLDGIYINMNKFEHEHFCDPDRIIVKKVISLIRERCKKELLSLATIYEQEVKKAKLTEAQLCRMPRYDQLQSSLTRLRLSLLPPLPSSLQFIIPNNYIMNIDGQRFLLQDLSNQKRFQRLLIFASDRQLDILFQSEWLFIDGTFKAAPSMFTQLICIIGCFEDQAIVSCYALLDGKHTDGYRAIIRTLKDEAKRRGAVLMPKFVMTDFEGGLIKAVAAEFSSDTRQVGCFFHHCQCIYRTLSSLGLKTAYETVDNVRDLCKKLMAIALMPIDDIEDAYLEVLQEITEEKFPDTRISNLLHDLMNYYEHEWISVISMNNRISQKLIQAHPNIWKVMELLVCEEFHTYQIINQITTGRKRPPRTTKEQKRYQQQLDYLYDLYKKKAINLSELLKGLASMVAHNTKANQKKRA</sequence>
<protein>
    <recommendedName>
        <fullName evidence="9">MULE transposase domain-containing protein</fullName>
    </recommendedName>
</protein>
<evidence type="ECO:0000259" key="5">
    <source>
        <dbReference type="Pfam" id="PF10551"/>
    </source>
</evidence>
<gene>
    <name evidence="7" type="ORF">OTI717_LOCUS31607</name>
    <name evidence="6" type="ORF">RFH988_LOCUS2926</name>
</gene>
<keyword evidence="1" id="KW-0479">Metal-binding</keyword>
<dbReference type="GO" id="GO:0008270">
    <property type="term" value="F:zinc ion binding"/>
    <property type="evidence" value="ECO:0007669"/>
    <property type="project" value="UniProtKB-KW"/>
</dbReference>
<dbReference type="EMBL" id="CAJOAX010009149">
    <property type="protein sequence ID" value="CAF4050432.1"/>
    <property type="molecule type" value="Genomic_DNA"/>
</dbReference>
<dbReference type="EMBL" id="CAJNOO010000066">
    <property type="protein sequence ID" value="CAF0781479.1"/>
    <property type="molecule type" value="Genomic_DNA"/>
</dbReference>